<dbReference type="GO" id="GO:0000146">
    <property type="term" value="F:microfilament motor activity"/>
    <property type="evidence" value="ECO:0007669"/>
    <property type="project" value="TreeGrafter"/>
</dbReference>
<dbReference type="RefSeq" id="WP_023403903.1">
    <property type="nucleotide sequence ID" value="NZ_BAUJ01000021.1"/>
</dbReference>
<keyword evidence="4" id="KW-1185">Reference proteome</keyword>
<dbReference type="GO" id="GO:0032982">
    <property type="term" value="C:myosin filament"/>
    <property type="evidence" value="ECO:0007669"/>
    <property type="project" value="TreeGrafter"/>
</dbReference>
<gene>
    <name evidence="3" type="ORF">VHA01S_021_00330</name>
</gene>
<organism evidence="3 4">
    <name type="scientific">Vibrio halioticoli NBRC 102217</name>
    <dbReference type="NCBI Taxonomy" id="1219072"/>
    <lineage>
        <taxon>Bacteria</taxon>
        <taxon>Pseudomonadati</taxon>
        <taxon>Pseudomonadota</taxon>
        <taxon>Gammaproteobacteria</taxon>
        <taxon>Vibrionales</taxon>
        <taxon>Vibrionaceae</taxon>
        <taxon>Vibrio</taxon>
    </lineage>
</organism>
<dbReference type="EMBL" id="BAUJ01000021">
    <property type="protein sequence ID" value="GAD89539.1"/>
    <property type="molecule type" value="Genomic_DNA"/>
</dbReference>
<dbReference type="GO" id="GO:0005737">
    <property type="term" value="C:cytoplasm"/>
    <property type="evidence" value="ECO:0007669"/>
    <property type="project" value="TreeGrafter"/>
</dbReference>
<keyword evidence="1" id="KW-0175">Coiled coil</keyword>
<feature type="region of interest" description="Disordered" evidence="2">
    <location>
        <begin position="1"/>
        <end position="20"/>
    </location>
</feature>
<dbReference type="GO" id="GO:0051015">
    <property type="term" value="F:actin filament binding"/>
    <property type="evidence" value="ECO:0007669"/>
    <property type="project" value="TreeGrafter"/>
</dbReference>
<reference evidence="3 4" key="1">
    <citation type="submission" date="2013-11" db="EMBL/GenBank/DDBJ databases">
        <title>Whole genome shotgun sequence of Vibrio halioticoli NBRC 102217.</title>
        <authorList>
            <person name="Isaki S."/>
            <person name="Kimura A."/>
            <person name="Ohji S."/>
            <person name="Hosoyama A."/>
            <person name="Fujita N."/>
            <person name="Hashimoto M."/>
            <person name="Hosoyama Y."/>
            <person name="Yamazoe A."/>
        </authorList>
    </citation>
    <scope>NUCLEOTIDE SEQUENCE [LARGE SCALE GENOMIC DNA]</scope>
    <source>
        <strain evidence="3 4">NBRC 102217</strain>
    </source>
</reference>
<dbReference type="OrthoDB" id="9781481at2"/>
<protein>
    <recommendedName>
        <fullName evidence="5">Chromosome partitioning protein ParA</fullName>
    </recommendedName>
</protein>
<feature type="coiled-coil region" evidence="1">
    <location>
        <begin position="249"/>
        <end position="340"/>
    </location>
</feature>
<evidence type="ECO:0000256" key="2">
    <source>
        <dbReference type="SAM" id="MobiDB-lite"/>
    </source>
</evidence>
<proteinExistence type="predicted"/>
<dbReference type="eggNOG" id="COG1196">
    <property type="taxonomic scope" value="Bacteria"/>
</dbReference>
<dbReference type="PANTHER" id="PTHR45615">
    <property type="entry name" value="MYOSIN HEAVY CHAIN, NON-MUSCLE"/>
    <property type="match status" value="1"/>
</dbReference>
<evidence type="ECO:0000313" key="3">
    <source>
        <dbReference type="EMBL" id="GAD89539.1"/>
    </source>
</evidence>
<dbReference type="InterPro" id="IPR027417">
    <property type="entry name" value="P-loop_NTPase"/>
</dbReference>
<accession>V5F312</accession>
<feature type="compositionally biased region" description="Polar residues" evidence="2">
    <location>
        <begin position="1"/>
        <end position="15"/>
    </location>
</feature>
<dbReference type="Proteomes" id="UP000017800">
    <property type="component" value="Unassembled WGS sequence"/>
</dbReference>
<dbReference type="SUPFAM" id="SSF52540">
    <property type="entry name" value="P-loop containing nucleoside triphosphate hydrolases"/>
    <property type="match status" value="1"/>
</dbReference>
<sequence length="988" mass="114546">MNSKRNNSTQVTVNNGKGGQADRTIYCKEEDLLKKQQELKELEYSLSQKKTSIAQKEQALKAAKDVIAKKEAEMNDKRVHLEEMELQAKNGFPKLFEEKFAGLRKQLEQREAKCMDELESLEGEKEKLRQREVAVQKAEVQRDNGYADARAKLDDELFNLRKEQEKELESLEGEKEKLRQREVAVQKAELQRDNGYADARAKLDDELFNLRKEQKKELESKRAYTLTAIEKELSQERASRIAALEKEVADRFKAHEVAIQQEKDELEQKRKTLLKDQAELDELKDELEYQKQRLQSRKETLEEREVTLNLEVDTKIVERKQSFENEKSVLNDEIARLRDSLKTSCALISNFEELRHKLDDEDPAAVLLKLKTYEEEIKKLRDDLATRPTQEMQETFDRLKSEQRELQQTYERLAEENQVLRSSARAQSDLEMQVSELTDKNKSLLRRFESMDAENNRLMEELKRLQSSYEREQDREARIRDIEEPYVQKVLPRSTKLIKEVEQYRPLTAAKENGKQLTSEQSELLVKLEKDITKGELEWLDHIRESCIDYGLRFPRRILHAFHTALKTSEWSPVTVLAGVSGTGKSELPRLYSHFGGVNFLSLSVQPNWDSQESMLGFFNSIDNKFDSQPVLNLLTQTQKRKSEEYPLGLKDAMNLVLMDEMNLAHVELYFAEFLSKLEQRRGCKGNEVPNLEVKLGAGIQHYDLPLGRNVLWAGTMNQDETTKSLSDKVLDRGTVINFPRPTTLERRSKLKPLGEREALLSRKLWESWWCRESKFTDDQILPFKSFIEEMNISLSMVGRALGHRVWQSIEYYMANYPDVQEAQRNNDDVNLAKAMKIAFEDQLVQKVMPKLRGIETRGKSKTECLEKIRAQLVSGDYSIVADFDWACSDINYGQFIWSSANYLKDDVPVEELKTQYSESLDTVVSMQVEPSTNVNTSNQIPDELINHARNQSKDLCQLTIAEIKKVIGCSGKEAKSLKELCNNTKES</sequence>
<evidence type="ECO:0000313" key="4">
    <source>
        <dbReference type="Proteomes" id="UP000017800"/>
    </source>
</evidence>
<dbReference type="Gene3D" id="3.40.50.300">
    <property type="entry name" value="P-loop containing nucleotide triphosphate hydrolases"/>
    <property type="match status" value="1"/>
</dbReference>
<dbReference type="GO" id="GO:0016460">
    <property type="term" value="C:myosin II complex"/>
    <property type="evidence" value="ECO:0007669"/>
    <property type="project" value="TreeGrafter"/>
</dbReference>
<evidence type="ECO:0000256" key="1">
    <source>
        <dbReference type="SAM" id="Coils"/>
    </source>
</evidence>
<dbReference type="PANTHER" id="PTHR45615:SF40">
    <property type="entry name" value="MYOSIN HEAVY CHAIN, NON-MUSCLE"/>
    <property type="match status" value="1"/>
</dbReference>
<name>V5F312_9VIBR</name>
<feature type="coiled-coil region" evidence="1">
    <location>
        <begin position="53"/>
        <end position="191"/>
    </location>
</feature>
<comment type="caution">
    <text evidence="3">The sequence shown here is derived from an EMBL/GenBank/DDBJ whole genome shotgun (WGS) entry which is preliminary data.</text>
</comment>
<dbReference type="AlphaFoldDB" id="V5F312"/>
<dbReference type="eggNOG" id="COG1401">
    <property type="taxonomic scope" value="Bacteria"/>
</dbReference>
<evidence type="ECO:0008006" key="5">
    <source>
        <dbReference type="Google" id="ProtNLM"/>
    </source>
</evidence>
<feature type="coiled-coil region" evidence="1">
    <location>
        <begin position="389"/>
        <end position="475"/>
    </location>
</feature>